<keyword evidence="6 9" id="KW-0040">ANK repeat</keyword>
<dbReference type="PANTHER" id="PTHR24123:SF74">
    <property type="entry name" value="ANKYRIN 3"/>
    <property type="match status" value="1"/>
</dbReference>
<dbReference type="Gene3D" id="2.60.40.2660">
    <property type="match status" value="1"/>
</dbReference>
<dbReference type="SMART" id="SM00248">
    <property type="entry name" value="ANK"/>
    <property type="match status" value="22"/>
</dbReference>
<evidence type="ECO:0000313" key="14">
    <source>
        <dbReference type="RefSeq" id="XP_070419000.1"/>
    </source>
</evidence>
<dbReference type="RefSeq" id="XP_070419000.1">
    <property type="nucleotide sequence ID" value="XM_070562899.1"/>
</dbReference>
<feature type="repeat" description="ANK" evidence="9">
    <location>
        <begin position="604"/>
        <end position="636"/>
    </location>
</feature>
<dbReference type="Pfam" id="PF17809">
    <property type="entry name" value="UPA_2"/>
    <property type="match status" value="1"/>
</dbReference>
<name>A0ABM4JST6_EQUPR</name>
<dbReference type="InterPro" id="IPR000906">
    <property type="entry name" value="ZU5_dom"/>
</dbReference>
<feature type="repeat" description="ANK" evidence="9">
    <location>
        <begin position="373"/>
        <end position="405"/>
    </location>
</feature>
<keyword evidence="7" id="KW-0472">Membrane</keyword>
<feature type="repeat" description="ANK" evidence="9">
    <location>
        <begin position="146"/>
        <end position="169"/>
    </location>
</feature>
<dbReference type="InterPro" id="IPR036770">
    <property type="entry name" value="Ankyrin_rpt-contain_sf"/>
</dbReference>
<feature type="repeat" description="ANK" evidence="9">
    <location>
        <begin position="439"/>
        <end position="471"/>
    </location>
</feature>
<keyword evidence="4" id="KW-0597">Phosphoprotein</keyword>
<dbReference type="Gene3D" id="1.10.533.10">
    <property type="entry name" value="Death Domain, Fas"/>
    <property type="match status" value="1"/>
</dbReference>
<feature type="domain" description="Death" evidence="11">
    <location>
        <begin position="1451"/>
        <end position="1535"/>
    </location>
</feature>
<dbReference type="Pfam" id="PF12796">
    <property type="entry name" value="Ank_2"/>
    <property type="match status" value="7"/>
</dbReference>
<evidence type="ECO:0000256" key="8">
    <source>
        <dbReference type="ARBA" id="ARBA00023212"/>
    </source>
</evidence>
<feature type="repeat" description="ANK" evidence="9">
    <location>
        <begin position="307"/>
        <end position="339"/>
    </location>
</feature>
<keyword evidence="3" id="KW-0963">Cytoplasm</keyword>
<feature type="repeat" description="ANK" evidence="9">
    <location>
        <begin position="406"/>
        <end position="438"/>
    </location>
</feature>
<keyword evidence="8" id="KW-0206">Cytoskeleton</keyword>
<feature type="repeat" description="ANK" evidence="9">
    <location>
        <begin position="472"/>
        <end position="504"/>
    </location>
</feature>
<keyword evidence="5" id="KW-0677">Repeat</keyword>
<accession>A0ABM4JST6</accession>
<dbReference type="Proteomes" id="UP001652662">
    <property type="component" value="Chromosome 1"/>
</dbReference>
<evidence type="ECO:0000256" key="2">
    <source>
        <dbReference type="ARBA" id="ARBA00004370"/>
    </source>
</evidence>
<proteinExistence type="predicted"/>
<dbReference type="InterPro" id="IPR002110">
    <property type="entry name" value="Ankyrin_rpt"/>
</dbReference>
<feature type="region of interest" description="Disordered" evidence="10">
    <location>
        <begin position="1598"/>
        <end position="1638"/>
    </location>
</feature>
<feature type="repeat" description="ANK" evidence="9">
    <location>
        <begin position="113"/>
        <end position="145"/>
    </location>
</feature>
<dbReference type="Pfam" id="PF00791">
    <property type="entry name" value="ZU5"/>
    <property type="match status" value="1"/>
</dbReference>
<evidence type="ECO:0000256" key="4">
    <source>
        <dbReference type="ARBA" id="ARBA00022553"/>
    </source>
</evidence>
<dbReference type="Gene3D" id="1.25.40.20">
    <property type="entry name" value="Ankyrin repeat-containing domain"/>
    <property type="match status" value="3"/>
</dbReference>
<dbReference type="PROSITE" id="PS50088">
    <property type="entry name" value="ANK_REPEAT"/>
    <property type="match status" value="21"/>
</dbReference>
<dbReference type="SMART" id="SM00218">
    <property type="entry name" value="ZU5"/>
    <property type="match status" value="1"/>
</dbReference>
<evidence type="ECO:0000256" key="1">
    <source>
        <dbReference type="ARBA" id="ARBA00004245"/>
    </source>
</evidence>
<dbReference type="InterPro" id="IPR051165">
    <property type="entry name" value="Multifunctional_ANK_Repeat"/>
</dbReference>
<dbReference type="SUPFAM" id="SSF47986">
    <property type="entry name" value="DEATH domain"/>
    <property type="match status" value="1"/>
</dbReference>
<feature type="domain" description="ZU5" evidence="12">
    <location>
        <begin position="1115"/>
        <end position="1262"/>
    </location>
</feature>
<evidence type="ECO:0000256" key="9">
    <source>
        <dbReference type="PROSITE-ProRule" id="PRU00023"/>
    </source>
</evidence>
<dbReference type="Pfam" id="PF00531">
    <property type="entry name" value="Death"/>
    <property type="match status" value="1"/>
</dbReference>
<dbReference type="Pfam" id="PF13637">
    <property type="entry name" value="Ank_4"/>
    <property type="match status" value="2"/>
</dbReference>
<feature type="compositionally biased region" description="Basic and acidic residues" evidence="10">
    <location>
        <begin position="1801"/>
        <end position="1811"/>
    </location>
</feature>
<organism evidence="13 14">
    <name type="scientific">Equus przewalskii</name>
    <name type="common">Przewalski's horse</name>
    <name type="synonym">Equus caballus przewalskii</name>
    <dbReference type="NCBI Taxonomy" id="9798"/>
    <lineage>
        <taxon>Eukaryota</taxon>
        <taxon>Metazoa</taxon>
        <taxon>Chordata</taxon>
        <taxon>Craniata</taxon>
        <taxon>Vertebrata</taxon>
        <taxon>Euteleostomi</taxon>
        <taxon>Mammalia</taxon>
        <taxon>Eutheria</taxon>
        <taxon>Laurasiatheria</taxon>
        <taxon>Perissodactyla</taxon>
        <taxon>Equidae</taxon>
        <taxon>Equus</taxon>
    </lineage>
</organism>
<dbReference type="InterPro" id="IPR011029">
    <property type="entry name" value="DEATH-like_dom_sf"/>
</dbReference>
<feature type="repeat" description="ANK" evidence="9">
    <location>
        <begin position="80"/>
        <end position="112"/>
    </location>
</feature>
<feature type="repeat" description="ANK" evidence="9">
    <location>
        <begin position="670"/>
        <end position="702"/>
    </location>
</feature>
<dbReference type="SUPFAM" id="SSF48403">
    <property type="entry name" value="Ankyrin repeat"/>
    <property type="match status" value="3"/>
</dbReference>
<feature type="repeat" description="ANK" evidence="9">
    <location>
        <begin position="340"/>
        <end position="372"/>
    </location>
</feature>
<feature type="compositionally biased region" description="Basic and acidic residues" evidence="10">
    <location>
        <begin position="1819"/>
        <end position="1841"/>
    </location>
</feature>
<evidence type="ECO:0000259" key="12">
    <source>
        <dbReference type="PROSITE" id="PS51145"/>
    </source>
</evidence>
<reference evidence="13" key="1">
    <citation type="submission" date="2025-05" db="UniProtKB">
        <authorList>
            <consortium name="RefSeq"/>
        </authorList>
    </citation>
    <scope>NUCLEOTIDE SEQUENCE [LARGE SCALE GENOMIC DNA]</scope>
</reference>
<feature type="repeat" description="ANK" evidence="9">
    <location>
        <begin position="505"/>
        <end position="537"/>
    </location>
</feature>
<feature type="repeat" description="ANK" evidence="9">
    <location>
        <begin position="47"/>
        <end position="79"/>
    </location>
</feature>
<dbReference type="GeneID" id="103559257"/>
<feature type="repeat" description="ANK" evidence="9">
    <location>
        <begin position="241"/>
        <end position="273"/>
    </location>
</feature>
<feature type="region of interest" description="Disordered" evidence="10">
    <location>
        <begin position="1715"/>
        <end position="1761"/>
    </location>
</feature>
<feature type="repeat" description="ANK" evidence="9">
    <location>
        <begin position="571"/>
        <end position="603"/>
    </location>
</feature>
<protein>
    <submittedName>
        <fullName evidence="14">Ankyrin-3 isoform X50</fullName>
    </submittedName>
</protein>
<evidence type="ECO:0000256" key="10">
    <source>
        <dbReference type="SAM" id="MobiDB-lite"/>
    </source>
</evidence>
<evidence type="ECO:0000259" key="11">
    <source>
        <dbReference type="PROSITE" id="PS50017"/>
    </source>
</evidence>
<feature type="repeat" description="ANK" evidence="9">
    <location>
        <begin position="274"/>
        <end position="306"/>
    </location>
</feature>
<reference evidence="14" key="2">
    <citation type="submission" date="2025-08" db="UniProtKB">
        <authorList>
            <consortium name="RefSeq"/>
        </authorList>
    </citation>
    <scope>IDENTIFICATION</scope>
    <source>
        <tissue evidence="14">Blood</tissue>
    </source>
</reference>
<feature type="repeat" description="ANK" evidence="9">
    <location>
        <begin position="538"/>
        <end position="570"/>
    </location>
</feature>
<dbReference type="PROSITE" id="PS51145">
    <property type="entry name" value="ZU5"/>
    <property type="match status" value="2"/>
</dbReference>
<dbReference type="InterPro" id="IPR037971">
    <property type="entry name" value="Ank3_Death"/>
</dbReference>
<feature type="repeat" description="ANK" evidence="9">
    <location>
        <begin position="208"/>
        <end position="240"/>
    </location>
</feature>
<sequence>MAVEEGESFSEQSDANASYLRAARAGHLEKALDYIKNGVDINICNQNGLNALHLASKEGHVEVVSELLQREANVDAATKKGNTALHIASLAGQAEVVKVLVTNGANVNAQSQNGFTPLYMAAQENHLEVVKFLLDNGASQSLATEDGFTPLAVALQQGHDQVVSLLLENDTKGKVRLPALHIAARKDDTKAAALLLQNDNNADVESKSGFTPLHIAAHYGNINVATLLLNRAAAVDFTARNDITPLHVASKRGNANMVKLLLDRGAKIDAKTRDGLTPLHCGARSGHEQVVEMLLDRAAPILSKTKNGLSPLHMATQGDHLNCVQLLLQHNVPVDDVTNDYLTALHVAAHCGHYKVAKVLLDKKANPNAKALNGFTPLHIACKKNRIKVMELLLKHGASIQAVTESGLTPIHVAAFMGHVNIVSQLMHHGASPNTTNVRGETALHMAARSGQAEVVRYLVQDGAQVEAKAKDDQTPLHISARLGKADIVQQLLQQGASPNAATTSGYTPLHLSAREGHEDVAAFLLDHGASLSITTKKGFTPLHVAAKYGKLEVANLLLQKSASPDAAGKSGLTPLHVAAHYDNQKVALLLLDQGASPHAAAKNGYTPLHIAAKKNQMDIATTLLEYGADANAVTRQGIASVHLAAQEGHVDMVSLLLSRNANVNLSNKSGLTPLHLAAQEDRVNVAEVLVNQGAHVDAQTKMGYTPLHVGCHYGNIKIVNFLLQHSAKVNAKTKNGYTPLHQAAQQGHTHIINVLLQNNASPNELTVNGNTALAIARRLGYISVVDTLKVVTEETVTTTTITEKHKMNVPETMNEVLDMSDDEVRKANAPEMLSDGEYISDVEEGEDAMTGDTDKYLGPQDLKELGDDSLPAEGYMGFSLGARSASLRSFSSDRSYTLNRSSYARDSMMIEELLVPSKEQHLTFTREFDSDSLRHYSWAADTLDNVNLVSSPVHSGFLVSFMVDARGGSMRGSRHHGMRIIIPPRKCTAPTRITCRLVKRHKLANPPPMVEGEGLASRLVEMGPAGAQFLGPVIVEIPHFGSMRGKERELIVLRSENGETWKEHQFDSKNEDLTELLNGMDEELDSPEELGKKRICRIITKDFPQYFAVVSRIKQESNQIGPEGGILSSTTVPLVQASFPEGALTKRIRVGLQAQPVPDEIVKKILGNKATFSPIVTVEPRRRKFHKPITMTIPVPPPSGEGVSNGYKGDTTPNLRLLCSITGGTSPAQWEDITGTTPLTFIKDCVSFTTNVSARFWLADCHQVLETVGLATQLYRELICVPYMAKFVVFAKMNDPVESSLRCFCMTDDKVDKTLEQQENFEEVARSKDIEVLEGKPIYVDCYGNLAPLTKGGQQLVFNFYAFKENRLPFSIKIRDTSQEPCGRLSFLKEPKTTKGLPQTAVCNLNITLPAHKKTEKTDRRQSFASLALRKRYSYLTEPGMSPQSPCERTDIRMAIVADHLGLSWTELARELNFSVDEINQIRVENPNSLISQSFMLLKKWVTRDGKNATTDALTSVLTKINRIDIVTLLEGPIFDYGNISGTRSFADENNVFHDPVDGYPSLQVELETPTGLHYTPPTPFQQDDYFSDISSIESPLRTPSRLSDGLVPSQGNIEHSADGPPVVTAEDTSLEDSKLEDSMPLTEMPEAVDVDESQLENVYLSWQNETSSGNVESPAQARRIIGGLLDRMDDSPDQCRDSITSYLKGESGKFEANGSHVELTPEAKTKSYFPESQNDVGKQSAKETLKPKIHGSGRVEEPASSLAAYQKSLEETSKFVIEEPKPCVPVSVKKMSRTSPADGKPRLNLHEEEGSSGSEQKQGEGYKVKTKKEIRQVEKKSHS</sequence>
<dbReference type="PRINTS" id="PR01415">
    <property type="entry name" value="ANKYRIN"/>
</dbReference>
<evidence type="ECO:0000256" key="5">
    <source>
        <dbReference type="ARBA" id="ARBA00022737"/>
    </source>
</evidence>
<gene>
    <name evidence="14" type="primary">ANK3</name>
</gene>
<feature type="repeat" description="ANK" evidence="9">
    <location>
        <begin position="637"/>
        <end position="669"/>
    </location>
</feature>
<evidence type="ECO:0000256" key="7">
    <source>
        <dbReference type="ARBA" id="ARBA00023136"/>
    </source>
</evidence>
<feature type="domain" description="ZU5" evidence="12">
    <location>
        <begin position="958"/>
        <end position="1113"/>
    </location>
</feature>
<dbReference type="PANTHER" id="PTHR24123">
    <property type="entry name" value="ANKYRIN REPEAT-CONTAINING"/>
    <property type="match status" value="1"/>
</dbReference>
<feature type="repeat" description="ANK" evidence="9">
    <location>
        <begin position="703"/>
        <end position="735"/>
    </location>
</feature>
<comment type="subcellular location">
    <subcellularLocation>
        <location evidence="1">Cytoplasm</location>
        <location evidence="1">Cytoskeleton</location>
    </subcellularLocation>
    <subcellularLocation>
        <location evidence="2">Membrane</location>
    </subcellularLocation>
</comment>
<evidence type="ECO:0000313" key="13">
    <source>
        <dbReference type="Proteomes" id="UP001652662"/>
    </source>
</evidence>
<feature type="region of interest" description="Disordered" evidence="10">
    <location>
        <begin position="1782"/>
        <end position="1841"/>
    </location>
</feature>
<dbReference type="SMART" id="SM00005">
    <property type="entry name" value="DEATH"/>
    <property type="match status" value="1"/>
</dbReference>
<dbReference type="CDD" id="cd08803">
    <property type="entry name" value="Death_ank3"/>
    <property type="match status" value="1"/>
</dbReference>
<dbReference type="PROSITE" id="PS50297">
    <property type="entry name" value="ANK_REP_REGION"/>
    <property type="match status" value="21"/>
</dbReference>
<dbReference type="InterPro" id="IPR000488">
    <property type="entry name" value="Death_dom"/>
</dbReference>
<dbReference type="Pfam" id="PF00023">
    <property type="entry name" value="Ank"/>
    <property type="match status" value="2"/>
</dbReference>
<dbReference type="InterPro" id="IPR040745">
    <property type="entry name" value="Ankyrin_UPA"/>
</dbReference>
<dbReference type="PROSITE" id="PS50017">
    <property type="entry name" value="DEATH_DOMAIN"/>
    <property type="match status" value="1"/>
</dbReference>
<feature type="repeat" description="ANK" evidence="9">
    <location>
        <begin position="736"/>
        <end position="768"/>
    </location>
</feature>
<evidence type="ECO:0000256" key="3">
    <source>
        <dbReference type="ARBA" id="ARBA00022490"/>
    </source>
</evidence>
<keyword evidence="13" id="KW-1185">Reference proteome</keyword>
<dbReference type="Gene3D" id="2.60.220.30">
    <property type="match status" value="2"/>
</dbReference>
<evidence type="ECO:0000256" key="6">
    <source>
        <dbReference type="ARBA" id="ARBA00023043"/>
    </source>
</evidence>